<sequence length="156" mass="17747">MTNLERRKRGLAPSPGCARCKCFPMPYLMVSFIKEFTNGCASTFLLAKRSHLGIFHGTQCLPSLFGNFGNVGVLFLRVIKLIQDHAVDSSSSPFVREIWELIRRPWRTLFTWVPREGNLAADALAKQPSLPNYSMQRYEAPDFLQAVLRRDIHGPH</sequence>
<name>A0ABR2GE37_9ROSI</name>
<organism evidence="2 3">
    <name type="scientific">Hibiscus sabdariffa</name>
    <name type="common">roselle</name>
    <dbReference type="NCBI Taxonomy" id="183260"/>
    <lineage>
        <taxon>Eukaryota</taxon>
        <taxon>Viridiplantae</taxon>
        <taxon>Streptophyta</taxon>
        <taxon>Embryophyta</taxon>
        <taxon>Tracheophyta</taxon>
        <taxon>Spermatophyta</taxon>
        <taxon>Magnoliopsida</taxon>
        <taxon>eudicotyledons</taxon>
        <taxon>Gunneridae</taxon>
        <taxon>Pentapetalae</taxon>
        <taxon>rosids</taxon>
        <taxon>malvids</taxon>
        <taxon>Malvales</taxon>
        <taxon>Malvaceae</taxon>
        <taxon>Malvoideae</taxon>
        <taxon>Hibiscus</taxon>
    </lineage>
</organism>
<protein>
    <recommendedName>
        <fullName evidence="1">RNase H type-1 domain-containing protein</fullName>
    </recommendedName>
</protein>
<feature type="domain" description="RNase H type-1" evidence="1">
    <location>
        <begin position="78"/>
        <end position="127"/>
    </location>
</feature>
<keyword evidence="3" id="KW-1185">Reference proteome</keyword>
<evidence type="ECO:0000313" key="2">
    <source>
        <dbReference type="EMBL" id="KAK8600960.1"/>
    </source>
</evidence>
<dbReference type="EMBL" id="JBBPBM010000001">
    <property type="protein sequence ID" value="KAK8600960.1"/>
    <property type="molecule type" value="Genomic_DNA"/>
</dbReference>
<dbReference type="InterPro" id="IPR002156">
    <property type="entry name" value="RNaseH_domain"/>
</dbReference>
<reference evidence="2 3" key="1">
    <citation type="journal article" date="2024" name="G3 (Bethesda)">
        <title>Genome assembly of Hibiscus sabdariffa L. provides insights into metabolisms of medicinal natural products.</title>
        <authorList>
            <person name="Kim T."/>
        </authorList>
    </citation>
    <scope>NUCLEOTIDE SEQUENCE [LARGE SCALE GENOMIC DNA]</scope>
    <source>
        <strain evidence="2">TK-2024</strain>
        <tissue evidence="2">Old leaves</tissue>
    </source>
</reference>
<accession>A0ABR2GE37</accession>
<evidence type="ECO:0000259" key="1">
    <source>
        <dbReference type="Pfam" id="PF13456"/>
    </source>
</evidence>
<dbReference type="Proteomes" id="UP001472677">
    <property type="component" value="Unassembled WGS sequence"/>
</dbReference>
<proteinExistence type="predicted"/>
<dbReference type="Pfam" id="PF13456">
    <property type="entry name" value="RVT_3"/>
    <property type="match status" value="1"/>
</dbReference>
<evidence type="ECO:0000313" key="3">
    <source>
        <dbReference type="Proteomes" id="UP001472677"/>
    </source>
</evidence>
<gene>
    <name evidence="2" type="ORF">V6N12_050805</name>
</gene>
<comment type="caution">
    <text evidence="2">The sequence shown here is derived from an EMBL/GenBank/DDBJ whole genome shotgun (WGS) entry which is preliminary data.</text>
</comment>